<keyword evidence="3" id="KW-0963">Cytoplasm</keyword>
<organism evidence="9 10">
    <name type="scientific">Phorcysia thermohydrogeniphila</name>
    <dbReference type="NCBI Taxonomy" id="936138"/>
    <lineage>
        <taxon>Bacteria</taxon>
        <taxon>Pseudomonadati</taxon>
        <taxon>Aquificota</taxon>
        <taxon>Aquificia</taxon>
        <taxon>Desulfurobacteriales</taxon>
        <taxon>Desulfurobacteriaceae</taxon>
        <taxon>Phorcysia</taxon>
    </lineage>
</organism>
<comment type="caution">
    <text evidence="9">The sequence shown here is derived from an EMBL/GenBank/DDBJ whole genome shotgun (WGS) entry which is preliminary data.</text>
</comment>
<proteinExistence type="inferred from homology"/>
<keyword evidence="5 7" id="KW-0175">Coiled coil</keyword>
<dbReference type="InterPro" id="IPR019933">
    <property type="entry name" value="DivIVA_domain"/>
</dbReference>
<evidence type="ECO:0000256" key="4">
    <source>
        <dbReference type="ARBA" id="ARBA00022618"/>
    </source>
</evidence>
<dbReference type="PANTHER" id="PTHR35794:SF2">
    <property type="entry name" value="CELL DIVISION PROTEIN DIVIVA"/>
    <property type="match status" value="1"/>
</dbReference>
<dbReference type="Proteomes" id="UP000295777">
    <property type="component" value="Unassembled WGS sequence"/>
</dbReference>
<accession>A0A4R1GCY7</accession>
<keyword evidence="4 9" id="KW-0132">Cell division</keyword>
<evidence type="ECO:0000256" key="8">
    <source>
        <dbReference type="SAM" id="MobiDB-lite"/>
    </source>
</evidence>
<feature type="coiled-coil region" evidence="7">
    <location>
        <begin position="37"/>
        <end position="112"/>
    </location>
</feature>
<dbReference type="GO" id="GO:0051301">
    <property type="term" value="P:cell division"/>
    <property type="evidence" value="ECO:0007669"/>
    <property type="project" value="UniProtKB-KW"/>
</dbReference>
<feature type="compositionally biased region" description="Basic and acidic residues" evidence="8">
    <location>
        <begin position="153"/>
        <end position="163"/>
    </location>
</feature>
<keyword evidence="6" id="KW-0131">Cell cycle</keyword>
<gene>
    <name evidence="9" type="ORF">CLV27_1126</name>
</gene>
<name>A0A4R1GCY7_9BACT</name>
<dbReference type="EMBL" id="SMFV01000003">
    <property type="protein sequence ID" value="TCK04693.1"/>
    <property type="molecule type" value="Genomic_DNA"/>
</dbReference>
<dbReference type="PANTHER" id="PTHR35794">
    <property type="entry name" value="CELL DIVISION PROTEIN DIVIVA"/>
    <property type="match status" value="1"/>
</dbReference>
<dbReference type="InterPro" id="IPR027267">
    <property type="entry name" value="AH/BAR_dom_sf"/>
</dbReference>
<evidence type="ECO:0000256" key="7">
    <source>
        <dbReference type="SAM" id="Coils"/>
    </source>
</evidence>
<keyword evidence="10" id="KW-1185">Reference proteome</keyword>
<comment type="subcellular location">
    <subcellularLocation>
        <location evidence="1">Cytoplasm</location>
    </subcellularLocation>
</comment>
<dbReference type="RefSeq" id="WP_132526642.1">
    <property type="nucleotide sequence ID" value="NZ_SMFV01000003.1"/>
</dbReference>
<dbReference type="NCBIfam" id="TIGR03544">
    <property type="entry name" value="DivI1A_domain"/>
    <property type="match status" value="1"/>
</dbReference>
<dbReference type="Pfam" id="PF05103">
    <property type="entry name" value="DivIVA"/>
    <property type="match status" value="1"/>
</dbReference>
<evidence type="ECO:0000256" key="5">
    <source>
        <dbReference type="ARBA" id="ARBA00023054"/>
    </source>
</evidence>
<protein>
    <submittedName>
        <fullName evidence="9">Cell division initiation protein</fullName>
    </submittedName>
</protein>
<dbReference type="SUPFAM" id="SSF103657">
    <property type="entry name" value="BAR/IMD domain-like"/>
    <property type="match status" value="1"/>
</dbReference>
<reference evidence="9 10" key="1">
    <citation type="submission" date="2019-03" db="EMBL/GenBank/DDBJ databases">
        <title>Genomic Encyclopedia of Archaeal and Bacterial Type Strains, Phase II (KMG-II): from individual species to whole genera.</title>
        <authorList>
            <person name="Goeker M."/>
        </authorList>
    </citation>
    <scope>NUCLEOTIDE SEQUENCE [LARGE SCALE GENOMIC DNA]</scope>
    <source>
        <strain evidence="9 10">DSM 24425</strain>
    </source>
</reference>
<evidence type="ECO:0000313" key="9">
    <source>
        <dbReference type="EMBL" id="TCK04693.1"/>
    </source>
</evidence>
<dbReference type="AlphaFoldDB" id="A0A4R1GCY7"/>
<evidence type="ECO:0000256" key="1">
    <source>
        <dbReference type="ARBA" id="ARBA00004496"/>
    </source>
</evidence>
<dbReference type="OrthoDB" id="389699at2"/>
<dbReference type="InterPro" id="IPR007793">
    <property type="entry name" value="DivIVA_fam"/>
</dbReference>
<sequence length="171" mass="19673">MKNVQGRKVKLRPQDIRTKEFSKKLFGYDPDEVEAFLIEVANAYQELLKEIESLRVKTPEYKTEKLVEKAKKEIEKIVQKKLEEKKELEKQKKELELEIEKLKLAQKQFFDRLKMTILDMTRILEELRPNATGKKEERGSGTGSEGSTQGLSEQDRGGGRGEAENQGNSSS</sequence>
<dbReference type="GO" id="GO:0005737">
    <property type="term" value="C:cytoplasm"/>
    <property type="evidence" value="ECO:0007669"/>
    <property type="project" value="UniProtKB-SubCell"/>
</dbReference>
<dbReference type="Gene3D" id="6.10.250.660">
    <property type="match status" value="1"/>
</dbReference>
<feature type="compositionally biased region" description="Basic and acidic residues" evidence="8">
    <location>
        <begin position="124"/>
        <end position="139"/>
    </location>
</feature>
<evidence type="ECO:0000256" key="6">
    <source>
        <dbReference type="ARBA" id="ARBA00023306"/>
    </source>
</evidence>
<evidence type="ECO:0000313" key="10">
    <source>
        <dbReference type="Proteomes" id="UP000295777"/>
    </source>
</evidence>
<feature type="region of interest" description="Disordered" evidence="8">
    <location>
        <begin position="124"/>
        <end position="171"/>
    </location>
</feature>
<evidence type="ECO:0000256" key="2">
    <source>
        <dbReference type="ARBA" id="ARBA00009008"/>
    </source>
</evidence>
<evidence type="ECO:0000256" key="3">
    <source>
        <dbReference type="ARBA" id="ARBA00022490"/>
    </source>
</evidence>
<comment type="similarity">
    <text evidence="2">Belongs to the DivIVA family.</text>
</comment>